<dbReference type="AlphaFoldDB" id="A0A382JL42"/>
<organism evidence="1">
    <name type="scientific">marine metagenome</name>
    <dbReference type="NCBI Taxonomy" id="408172"/>
    <lineage>
        <taxon>unclassified sequences</taxon>
        <taxon>metagenomes</taxon>
        <taxon>ecological metagenomes</taxon>
    </lineage>
</organism>
<evidence type="ECO:0000313" key="1">
    <source>
        <dbReference type="EMBL" id="SVC11903.1"/>
    </source>
</evidence>
<dbReference type="EMBL" id="UINC01074573">
    <property type="protein sequence ID" value="SVC11903.1"/>
    <property type="molecule type" value="Genomic_DNA"/>
</dbReference>
<feature type="non-terminal residue" evidence="1">
    <location>
        <position position="1"/>
    </location>
</feature>
<accession>A0A382JL42</accession>
<protein>
    <recommendedName>
        <fullName evidence="2">GIY-YIG domain-containing protein</fullName>
    </recommendedName>
</protein>
<proteinExistence type="predicted"/>
<name>A0A382JL42_9ZZZZ</name>
<reference evidence="1" key="1">
    <citation type="submission" date="2018-05" db="EMBL/GenBank/DDBJ databases">
        <authorList>
            <person name="Lanie J.A."/>
            <person name="Ng W.-L."/>
            <person name="Kazmierczak K.M."/>
            <person name="Andrzejewski T.M."/>
            <person name="Davidsen T.M."/>
            <person name="Wayne K.J."/>
            <person name="Tettelin H."/>
            <person name="Glass J.I."/>
            <person name="Rusch D."/>
            <person name="Podicherti R."/>
            <person name="Tsui H.-C.T."/>
            <person name="Winkler M.E."/>
        </authorList>
    </citation>
    <scope>NUCLEOTIDE SEQUENCE</scope>
</reference>
<gene>
    <name evidence="1" type="ORF">METZ01_LOCUS264757</name>
</gene>
<sequence>VYAIWDQDRLVYVGMSGRGRSKEELDELRAKGKRSGLFGRLASHASGARSGDQFCVYVADLLVLPHLSAEQMSAIGARKLRFDTLVKDYVHERLTFRFMETDDGAEALRIEAQLKAGALGQAPLLNPDS</sequence>
<evidence type="ECO:0008006" key="2">
    <source>
        <dbReference type="Google" id="ProtNLM"/>
    </source>
</evidence>